<name>A0A9X5H764_9FIRM</name>
<dbReference type="Pfam" id="PF13481">
    <property type="entry name" value="AAA_25"/>
    <property type="match status" value="1"/>
</dbReference>
<feature type="region of interest" description="Disordered" evidence="1">
    <location>
        <begin position="1"/>
        <end position="36"/>
    </location>
</feature>
<organism evidence="2 3">
    <name type="scientific">Schaedlerella arabinosiphila</name>
    <dbReference type="NCBI Taxonomy" id="2044587"/>
    <lineage>
        <taxon>Bacteria</taxon>
        <taxon>Bacillati</taxon>
        <taxon>Bacillota</taxon>
        <taxon>Clostridia</taxon>
        <taxon>Lachnospirales</taxon>
        <taxon>Lachnospiraceae</taxon>
        <taxon>Schaedlerella</taxon>
    </lineage>
</organism>
<reference evidence="2 3" key="1">
    <citation type="submission" date="2019-07" db="EMBL/GenBank/DDBJ databases">
        <title>Draft genome sequences of 15 bacterial species constituting the stable defined intestinal microbiota of the GM15 gnotobiotic mouse model.</title>
        <authorList>
            <person name="Elie C."/>
            <person name="Mathieu A."/>
            <person name="Saliou A."/>
            <person name="Darnaud M."/>
            <person name="Leulier F."/>
            <person name="Tamellini A."/>
        </authorList>
    </citation>
    <scope>NUCLEOTIDE SEQUENCE [LARGE SCALE GENOMIC DNA]</scope>
    <source>
        <strain evidence="3">ASF 502</strain>
    </source>
</reference>
<proteinExistence type="predicted"/>
<dbReference type="Proteomes" id="UP000474104">
    <property type="component" value="Unassembled WGS sequence"/>
</dbReference>
<dbReference type="AlphaFoldDB" id="A0A9X5H764"/>
<dbReference type="RefSeq" id="WP_004078033.1">
    <property type="nucleotide sequence ID" value="NZ_VIRB01000107.1"/>
</dbReference>
<dbReference type="EMBL" id="VIRB01000107">
    <property type="protein sequence ID" value="NDO70299.1"/>
    <property type="molecule type" value="Genomic_DNA"/>
</dbReference>
<evidence type="ECO:0000256" key="1">
    <source>
        <dbReference type="SAM" id="MobiDB-lite"/>
    </source>
</evidence>
<dbReference type="InterPro" id="IPR038724">
    <property type="entry name" value="RepA"/>
</dbReference>
<dbReference type="Gene3D" id="3.40.50.300">
    <property type="entry name" value="P-loop containing nucleotide triphosphate hydrolases"/>
    <property type="match status" value="1"/>
</dbReference>
<gene>
    <name evidence="2" type="ORF">FMM80_17275</name>
</gene>
<evidence type="ECO:0000313" key="2">
    <source>
        <dbReference type="EMBL" id="NDO70299.1"/>
    </source>
</evidence>
<protein>
    <submittedName>
        <fullName evidence="2">AAA family ATPase</fullName>
    </submittedName>
</protein>
<accession>A0A9X5H764</accession>
<feature type="compositionally biased region" description="Polar residues" evidence="1">
    <location>
        <begin position="20"/>
        <end position="34"/>
    </location>
</feature>
<comment type="caution">
    <text evidence="2">The sequence shown here is derived from an EMBL/GenBank/DDBJ whole genome shotgun (WGS) entry which is preliminary data.</text>
</comment>
<sequence length="365" mass="41271">MANKKETAAPNVSVGADTEQPPNVNNNSITNYPPKNNRKALETVSMAELYDSVYPSKPPLIDGLLYPGTYLFAGAPKVGKSFLIAQIAYHTSMGVPLWEYPVRKGTVLYLALEDDYRRLQERLYRMFGTDGADNLFFSVSAGNLGNGLDEQLQEFMKQHTDTRLIIIDTLQKVREVGGDNYSYANDYEVITRLKQFADSYGICILIVHHTRKQGSDDKFDMISGTTGLLGAADGAFLLQKEKRIGNAATLEVSGRDQQEQKLYLLRNPETLLWDFQKAETELWKEPPEPLLEEIDKRITVDCPLWKGTATELAAWLETGLQPNSLARKLNVLSGRLLNEYGIFYKRERCHEGRMIKLYRGERDGM</sequence>
<dbReference type="SUPFAM" id="SSF52540">
    <property type="entry name" value="P-loop containing nucleoside triphosphate hydrolases"/>
    <property type="match status" value="1"/>
</dbReference>
<dbReference type="OrthoDB" id="9775547at2"/>
<dbReference type="InterPro" id="IPR027417">
    <property type="entry name" value="P-loop_NTPase"/>
</dbReference>
<evidence type="ECO:0000313" key="3">
    <source>
        <dbReference type="Proteomes" id="UP000474104"/>
    </source>
</evidence>
<dbReference type="CDD" id="cd01125">
    <property type="entry name" value="RepA_RSF1010_like"/>
    <property type="match status" value="1"/>
</dbReference>